<evidence type="ECO:0008006" key="3">
    <source>
        <dbReference type="Google" id="ProtNLM"/>
    </source>
</evidence>
<dbReference type="NCBIfam" id="NF045536">
    <property type="entry name" value="phasin_PhaP6"/>
    <property type="match status" value="1"/>
</dbReference>
<dbReference type="EMBL" id="JAUYVH010000016">
    <property type="protein sequence ID" value="MDQ9172081.1"/>
    <property type="molecule type" value="Genomic_DNA"/>
</dbReference>
<keyword evidence="2" id="KW-1185">Reference proteome</keyword>
<evidence type="ECO:0000313" key="1">
    <source>
        <dbReference type="EMBL" id="MDQ9172081.1"/>
    </source>
</evidence>
<dbReference type="RefSeq" id="WP_338438086.1">
    <property type="nucleotide sequence ID" value="NZ_JAUYVH010000016.1"/>
</dbReference>
<dbReference type="Proteomes" id="UP001225596">
    <property type="component" value="Unassembled WGS sequence"/>
</dbReference>
<comment type="caution">
    <text evidence="1">The sequence shown here is derived from an EMBL/GenBank/DDBJ whole genome shotgun (WGS) entry which is preliminary data.</text>
</comment>
<evidence type="ECO:0000313" key="2">
    <source>
        <dbReference type="Proteomes" id="UP001225596"/>
    </source>
</evidence>
<dbReference type="InterPro" id="IPR053785">
    <property type="entry name" value="PhaP6-like"/>
</dbReference>
<accession>A0ABU1BUG0</accession>
<proteinExistence type="predicted"/>
<protein>
    <recommendedName>
        <fullName evidence="3">Phasin protein</fullName>
    </recommendedName>
</protein>
<organism evidence="1 2">
    <name type="scientific">Keguizhuia sedimenti</name>
    <dbReference type="NCBI Taxonomy" id="3064264"/>
    <lineage>
        <taxon>Bacteria</taxon>
        <taxon>Pseudomonadati</taxon>
        <taxon>Pseudomonadota</taxon>
        <taxon>Betaproteobacteria</taxon>
        <taxon>Burkholderiales</taxon>
        <taxon>Oxalobacteraceae</taxon>
        <taxon>Keguizhuia</taxon>
    </lineage>
</organism>
<gene>
    <name evidence="1" type="ORF">Q8A64_16840</name>
</gene>
<reference evidence="1 2" key="1">
    <citation type="submission" date="2023-08" db="EMBL/GenBank/DDBJ databases">
        <title>Oxalobacteraceae gen .nov., isolated from river sludge outside the plant.</title>
        <authorList>
            <person name="Zhao S.Y."/>
        </authorList>
    </citation>
    <scope>NUCLEOTIDE SEQUENCE [LARGE SCALE GENOMIC DNA]</scope>
    <source>
        <strain evidence="1 2">R-40</strain>
    </source>
</reference>
<name>A0ABU1BUG0_9BURK</name>
<sequence length="134" mass="14500">MAHRKMNQQRIAKQWAELSFAAPQVILHRTSRMANAGTELSARDRAEFTRMSSEKAVAFYQSWMAMWTAAFAVQYELARAFSSAAMAVATGGQAGAMSTVTATSNAAAKVLSAGLGPVHKKAVANARRLSRHKK</sequence>